<reference evidence="4" key="3">
    <citation type="submission" date="2025-04" db="UniProtKB">
        <authorList>
            <consortium name="RefSeq"/>
        </authorList>
    </citation>
    <scope>IDENTIFICATION</scope>
    <source>
        <strain evidence="4">CBS 304.34</strain>
    </source>
</reference>
<name>A0A6A6Z4R4_9PEZI</name>
<evidence type="ECO:0000313" key="4">
    <source>
        <dbReference type="RefSeq" id="XP_033582211.1"/>
    </source>
</evidence>
<keyword evidence="1" id="KW-1133">Transmembrane helix</keyword>
<feature type="transmembrane region" description="Helical" evidence="1">
    <location>
        <begin position="20"/>
        <end position="45"/>
    </location>
</feature>
<organism evidence="2">
    <name type="scientific">Mytilinidion resinicola</name>
    <dbReference type="NCBI Taxonomy" id="574789"/>
    <lineage>
        <taxon>Eukaryota</taxon>
        <taxon>Fungi</taxon>
        <taxon>Dikarya</taxon>
        <taxon>Ascomycota</taxon>
        <taxon>Pezizomycotina</taxon>
        <taxon>Dothideomycetes</taxon>
        <taxon>Pleosporomycetidae</taxon>
        <taxon>Mytilinidiales</taxon>
        <taxon>Mytilinidiaceae</taxon>
        <taxon>Mytilinidion</taxon>
    </lineage>
</organism>
<evidence type="ECO:0000313" key="2">
    <source>
        <dbReference type="EMBL" id="KAF2815247.1"/>
    </source>
</evidence>
<dbReference type="EMBL" id="MU003694">
    <property type="protein sequence ID" value="KAF2815247.1"/>
    <property type="molecule type" value="Genomic_DNA"/>
</dbReference>
<protein>
    <submittedName>
        <fullName evidence="2 4">Uncharacterized protein</fullName>
    </submittedName>
</protein>
<accession>A0A6A6Z4R4</accession>
<evidence type="ECO:0000313" key="3">
    <source>
        <dbReference type="Proteomes" id="UP000504636"/>
    </source>
</evidence>
<keyword evidence="3" id="KW-1185">Reference proteome</keyword>
<keyword evidence="1" id="KW-0472">Membrane</keyword>
<reference evidence="4" key="2">
    <citation type="submission" date="2020-04" db="EMBL/GenBank/DDBJ databases">
        <authorList>
            <consortium name="NCBI Genome Project"/>
        </authorList>
    </citation>
    <scope>NUCLEOTIDE SEQUENCE</scope>
    <source>
        <strain evidence="4">CBS 304.34</strain>
    </source>
</reference>
<dbReference type="Proteomes" id="UP000504636">
    <property type="component" value="Unplaced"/>
</dbReference>
<gene>
    <name evidence="2 4" type="ORF">BDZ99DRAFT_192961</name>
</gene>
<dbReference type="RefSeq" id="XP_033582211.1">
    <property type="nucleotide sequence ID" value="XM_033713166.1"/>
</dbReference>
<evidence type="ECO:0000256" key="1">
    <source>
        <dbReference type="SAM" id="Phobius"/>
    </source>
</evidence>
<reference evidence="2 4" key="1">
    <citation type="journal article" date="2020" name="Stud. Mycol.">
        <title>101 Dothideomycetes genomes: a test case for predicting lifestyles and emergence of pathogens.</title>
        <authorList>
            <person name="Haridas S."/>
            <person name="Albert R."/>
            <person name="Binder M."/>
            <person name="Bloem J."/>
            <person name="Labutti K."/>
            <person name="Salamov A."/>
            <person name="Andreopoulos B."/>
            <person name="Baker S."/>
            <person name="Barry K."/>
            <person name="Bills G."/>
            <person name="Bluhm B."/>
            <person name="Cannon C."/>
            <person name="Castanera R."/>
            <person name="Culley D."/>
            <person name="Daum C."/>
            <person name="Ezra D."/>
            <person name="Gonzalez J."/>
            <person name="Henrissat B."/>
            <person name="Kuo A."/>
            <person name="Liang C."/>
            <person name="Lipzen A."/>
            <person name="Lutzoni F."/>
            <person name="Magnuson J."/>
            <person name="Mondo S."/>
            <person name="Nolan M."/>
            <person name="Ohm R."/>
            <person name="Pangilinan J."/>
            <person name="Park H.-J."/>
            <person name="Ramirez L."/>
            <person name="Alfaro M."/>
            <person name="Sun H."/>
            <person name="Tritt A."/>
            <person name="Yoshinaga Y."/>
            <person name="Zwiers L.-H."/>
            <person name="Turgeon B."/>
            <person name="Goodwin S."/>
            <person name="Spatafora J."/>
            <person name="Crous P."/>
            <person name="Grigoriev I."/>
        </authorList>
    </citation>
    <scope>NUCLEOTIDE SEQUENCE</scope>
    <source>
        <strain evidence="2 4">CBS 304.34</strain>
    </source>
</reference>
<proteinExistence type="predicted"/>
<keyword evidence="1" id="KW-0812">Transmembrane</keyword>
<dbReference type="GeneID" id="54454059"/>
<sequence>MHVAVRSTLPRGLGDRGDVTFIGLEIEMMGLTGVSYLLTTVWSALPRYSRARDDTALEEREIEQVDVI</sequence>
<dbReference type="AlphaFoldDB" id="A0A6A6Z4R4"/>